<evidence type="ECO:0000313" key="2">
    <source>
        <dbReference type="EMBL" id="HDM36527.1"/>
    </source>
</evidence>
<dbReference type="InterPro" id="IPR046345">
    <property type="entry name" value="TraB_PrgY-like"/>
</dbReference>
<dbReference type="CDD" id="cd14726">
    <property type="entry name" value="TraB_PrgY-like"/>
    <property type="match status" value="1"/>
</dbReference>
<keyword evidence="1" id="KW-0472">Membrane</keyword>
<dbReference type="EMBL" id="DQZR01000200">
    <property type="protein sequence ID" value="HDM36527.1"/>
    <property type="molecule type" value="Genomic_DNA"/>
</dbReference>
<dbReference type="PANTHER" id="PTHR21530:SF7">
    <property type="entry name" value="TRAB DOMAIN-CONTAINING PROTEIN"/>
    <property type="match status" value="1"/>
</dbReference>
<feature type="transmembrane region" description="Helical" evidence="1">
    <location>
        <begin position="247"/>
        <end position="266"/>
    </location>
</feature>
<sequence>MDDGNNKIECGPERRIRIVGTAHVSERSVREVRDAIEEVGPDVVAVELCRARYRALKGDVEEISIKDVIKSGNIYLLLLHYLLAYVQRKIGQELGVEPGADMLAAIEEAERRGIPVALIDRDIGVTMQRFWGKMKLREKLKMLFAIIISIAGIGKDEIEIERITDADIVSQLIKELRRFSPSAAEVLIDERDAYIANQLLRLQGNIVAVVGAGHVEGIRRYLENPDLIREMGDITSSPKRRINLGRVFGLGVFIFLMVTLIIILTSGASLKLLLIALLYWIVINGVLSAGGVILARGHPLSVLTAFAVAWLTSLNPMIAAGWFAGLVEAWVRSPAPSDIRKMIEVESLSELMRNPIFRVLLVAAFANIGSLIGTFLGVYVIFNLTGINLEEVARGVFSRWFQ</sequence>
<dbReference type="InterPro" id="IPR005230">
    <property type="entry name" value="TraB_bac"/>
</dbReference>
<feature type="transmembrane region" description="Helical" evidence="1">
    <location>
        <begin position="302"/>
        <end position="324"/>
    </location>
</feature>
<accession>A0A7C0X4N6</accession>
<dbReference type="AlphaFoldDB" id="A0A7C0X4N6"/>
<dbReference type="Proteomes" id="UP000885863">
    <property type="component" value="Unassembled WGS sequence"/>
</dbReference>
<dbReference type="NCBIfam" id="TIGR00261">
    <property type="entry name" value="traB"/>
    <property type="match status" value="1"/>
</dbReference>
<feature type="transmembrane region" description="Helical" evidence="1">
    <location>
        <begin position="272"/>
        <end position="295"/>
    </location>
</feature>
<comment type="caution">
    <text evidence="2">The sequence shown here is derived from an EMBL/GenBank/DDBJ whole genome shotgun (WGS) entry which is preliminary data.</text>
</comment>
<keyword evidence="1" id="KW-0812">Transmembrane</keyword>
<reference evidence="2" key="1">
    <citation type="journal article" date="2020" name="mSystems">
        <title>Genome- and Community-Level Interaction Insights into Carbon Utilization and Element Cycling Functions of Hydrothermarchaeota in Hydrothermal Sediment.</title>
        <authorList>
            <person name="Zhou Z."/>
            <person name="Liu Y."/>
            <person name="Xu W."/>
            <person name="Pan J."/>
            <person name="Luo Z.H."/>
            <person name="Li M."/>
        </authorList>
    </citation>
    <scope>NUCLEOTIDE SEQUENCE [LARGE SCALE GENOMIC DNA]</scope>
    <source>
        <strain evidence="2">HyVt-185</strain>
    </source>
</reference>
<evidence type="ECO:0000256" key="1">
    <source>
        <dbReference type="SAM" id="Phobius"/>
    </source>
</evidence>
<dbReference type="Pfam" id="PF01963">
    <property type="entry name" value="TraB_PrgY_gumN"/>
    <property type="match status" value="1"/>
</dbReference>
<organism evidence="2">
    <name type="scientific">Candidatus Syntropharchaeum butanivorans</name>
    <dbReference type="NCBI Taxonomy" id="1839936"/>
    <lineage>
        <taxon>Archaea</taxon>
        <taxon>Methanobacteriati</taxon>
        <taxon>Methanobacteriota</taxon>
        <taxon>Stenosarchaea group</taxon>
        <taxon>Methanomicrobia</taxon>
        <taxon>Methanosarcinales</taxon>
        <taxon>ANME-2 cluster</taxon>
        <taxon>Candidatus Syntropharchaeum</taxon>
    </lineage>
</organism>
<gene>
    <name evidence="2" type="ORF">ENG09_04675</name>
</gene>
<feature type="transmembrane region" description="Helical" evidence="1">
    <location>
        <begin position="356"/>
        <end position="382"/>
    </location>
</feature>
<name>A0A7C0X4N6_9EURY</name>
<keyword evidence="1" id="KW-1133">Transmembrane helix</keyword>
<dbReference type="InterPro" id="IPR002816">
    <property type="entry name" value="TraB/PrgY/GumN_fam"/>
</dbReference>
<dbReference type="PANTHER" id="PTHR21530">
    <property type="entry name" value="PHEROMONE SHUTDOWN PROTEIN"/>
    <property type="match status" value="1"/>
</dbReference>
<proteinExistence type="predicted"/>
<protein>
    <submittedName>
        <fullName evidence="2">TraB/GumN family protein</fullName>
    </submittedName>
</protein>